<feature type="transmembrane region" description="Helical" evidence="6">
    <location>
        <begin position="41"/>
        <end position="64"/>
    </location>
</feature>
<evidence type="ECO:0000313" key="8">
    <source>
        <dbReference type="Proteomes" id="UP001295423"/>
    </source>
</evidence>
<keyword evidence="3 6" id="KW-1133">Transmembrane helix</keyword>
<gene>
    <name evidence="7" type="ORF">CYCCA115_LOCUS5895</name>
</gene>
<dbReference type="GO" id="GO:0007189">
    <property type="term" value="P:adenylate cyclase-activating G protein-coupled receptor signaling pathway"/>
    <property type="evidence" value="ECO:0007669"/>
    <property type="project" value="TreeGrafter"/>
</dbReference>
<proteinExistence type="predicted"/>
<dbReference type="PANTHER" id="PTHR23112:SF0">
    <property type="entry name" value="TRANSMEMBRANE PROTEIN 116"/>
    <property type="match status" value="1"/>
</dbReference>
<name>A0AAD2CMZ6_9STRA</name>
<feature type="region of interest" description="Disordered" evidence="5">
    <location>
        <begin position="416"/>
        <end position="437"/>
    </location>
</feature>
<feature type="transmembrane region" description="Helical" evidence="6">
    <location>
        <begin position="153"/>
        <end position="173"/>
    </location>
</feature>
<dbReference type="Gene3D" id="1.20.1070.10">
    <property type="entry name" value="Rhodopsin 7-helix transmembrane proteins"/>
    <property type="match status" value="1"/>
</dbReference>
<sequence length="437" mass="50010">MTEDNDNVFIHIRAANSLAEMQEDIAMTSSSSLSDDQQKVLGLWMIVAGCLSVIGSFFTMYRVFKSSSKTNSYDRIIFGLSGFNMLSAITYIMTPFLLPSDGPSSRIWSNGNQVSCSFLGWLTQLSFASVSYTFALSFYFVAMIKFRIHMDEFAIRFEAYIHGLTIFFFLFTATAGVPLQMYDQSEIGMSCWIRDDFPNKCIVGEDCIGNQIGWFFGGWIVCATLLLLVVNHVLVWWQIRRKLAGVRKGVETPTWAIRIRRSRNQALLYVLAFYLTNSTPIVLRILEQSYGYTASREHELYQFLVIHSFLVPLQGFLNTFIHARPNYLKLRANDYPISMCFWLAAWYNRIDEYVEGPAGESNLASSGDGSRSKEDQMLSRLENSIRMMSEVITEELSNEESTEWSLQALRKLSMTLPNSHNTTGKQQQQRQQHHQLT</sequence>
<accession>A0AAD2CMZ6</accession>
<dbReference type="PANTHER" id="PTHR23112">
    <property type="entry name" value="G PROTEIN-COUPLED RECEPTOR 157-RELATED"/>
    <property type="match status" value="1"/>
</dbReference>
<feature type="transmembrane region" description="Helical" evidence="6">
    <location>
        <begin position="301"/>
        <end position="321"/>
    </location>
</feature>
<feature type="compositionally biased region" description="Polar residues" evidence="5">
    <location>
        <begin position="416"/>
        <end position="425"/>
    </location>
</feature>
<protein>
    <recommendedName>
        <fullName evidence="9">G-protein coupled receptors family 2 profile 2 domain-containing protein</fullName>
    </recommendedName>
</protein>
<evidence type="ECO:0000256" key="4">
    <source>
        <dbReference type="ARBA" id="ARBA00023136"/>
    </source>
</evidence>
<dbReference type="EMBL" id="CAKOGP040000668">
    <property type="protein sequence ID" value="CAJ1937942.1"/>
    <property type="molecule type" value="Genomic_DNA"/>
</dbReference>
<evidence type="ECO:0000256" key="3">
    <source>
        <dbReference type="ARBA" id="ARBA00022989"/>
    </source>
</evidence>
<keyword evidence="8" id="KW-1185">Reference proteome</keyword>
<dbReference type="GO" id="GO:0005886">
    <property type="term" value="C:plasma membrane"/>
    <property type="evidence" value="ECO:0007669"/>
    <property type="project" value="TreeGrafter"/>
</dbReference>
<evidence type="ECO:0008006" key="9">
    <source>
        <dbReference type="Google" id="ProtNLM"/>
    </source>
</evidence>
<evidence type="ECO:0000256" key="1">
    <source>
        <dbReference type="ARBA" id="ARBA00004141"/>
    </source>
</evidence>
<feature type="transmembrane region" description="Helical" evidence="6">
    <location>
        <begin position="266"/>
        <end position="286"/>
    </location>
</feature>
<comment type="subcellular location">
    <subcellularLocation>
        <location evidence="1">Membrane</location>
        <topology evidence="1">Multi-pass membrane protein</topology>
    </subcellularLocation>
</comment>
<evidence type="ECO:0000256" key="2">
    <source>
        <dbReference type="ARBA" id="ARBA00022692"/>
    </source>
</evidence>
<evidence type="ECO:0000313" key="7">
    <source>
        <dbReference type="EMBL" id="CAJ1937942.1"/>
    </source>
</evidence>
<dbReference type="SUPFAM" id="SSF81321">
    <property type="entry name" value="Family A G protein-coupled receptor-like"/>
    <property type="match status" value="1"/>
</dbReference>
<keyword evidence="2 6" id="KW-0812">Transmembrane</keyword>
<comment type="caution">
    <text evidence="7">The sequence shown here is derived from an EMBL/GenBank/DDBJ whole genome shotgun (WGS) entry which is preliminary data.</text>
</comment>
<feature type="transmembrane region" description="Helical" evidence="6">
    <location>
        <begin position="118"/>
        <end position="141"/>
    </location>
</feature>
<organism evidence="7 8">
    <name type="scientific">Cylindrotheca closterium</name>
    <dbReference type="NCBI Taxonomy" id="2856"/>
    <lineage>
        <taxon>Eukaryota</taxon>
        <taxon>Sar</taxon>
        <taxon>Stramenopiles</taxon>
        <taxon>Ochrophyta</taxon>
        <taxon>Bacillariophyta</taxon>
        <taxon>Bacillariophyceae</taxon>
        <taxon>Bacillariophycidae</taxon>
        <taxon>Bacillariales</taxon>
        <taxon>Bacillariaceae</taxon>
        <taxon>Cylindrotheca</taxon>
    </lineage>
</organism>
<keyword evidence="4 6" id="KW-0472">Membrane</keyword>
<evidence type="ECO:0000256" key="6">
    <source>
        <dbReference type="SAM" id="Phobius"/>
    </source>
</evidence>
<feature type="transmembrane region" description="Helical" evidence="6">
    <location>
        <begin position="214"/>
        <end position="237"/>
    </location>
</feature>
<evidence type="ECO:0000256" key="5">
    <source>
        <dbReference type="SAM" id="MobiDB-lite"/>
    </source>
</evidence>
<dbReference type="GO" id="GO:0004930">
    <property type="term" value="F:G protein-coupled receptor activity"/>
    <property type="evidence" value="ECO:0007669"/>
    <property type="project" value="TreeGrafter"/>
</dbReference>
<dbReference type="AlphaFoldDB" id="A0AAD2CMZ6"/>
<dbReference type="Proteomes" id="UP001295423">
    <property type="component" value="Unassembled WGS sequence"/>
</dbReference>
<reference evidence="7" key="1">
    <citation type="submission" date="2023-08" db="EMBL/GenBank/DDBJ databases">
        <authorList>
            <person name="Audoor S."/>
            <person name="Bilcke G."/>
        </authorList>
    </citation>
    <scope>NUCLEOTIDE SEQUENCE</scope>
</reference>
<feature type="transmembrane region" description="Helical" evidence="6">
    <location>
        <begin position="76"/>
        <end position="98"/>
    </location>
</feature>